<dbReference type="GO" id="GO:0005739">
    <property type="term" value="C:mitochondrion"/>
    <property type="evidence" value="ECO:0000318"/>
    <property type="project" value="GO_Central"/>
</dbReference>
<organism evidence="8 9">
    <name type="scientific">Helobdella robusta</name>
    <name type="common">Californian leech</name>
    <dbReference type="NCBI Taxonomy" id="6412"/>
    <lineage>
        <taxon>Eukaryota</taxon>
        <taxon>Metazoa</taxon>
        <taxon>Spiralia</taxon>
        <taxon>Lophotrochozoa</taxon>
        <taxon>Annelida</taxon>
        <taxon>Clitellata</taxon>
        <taxon>Hirudinea</taxon>
        <taxon>Rhynchobdellida</taxon>
        <taxon>Glossiphoniidae</taxon>
        <taxon>Helobdella</taxon>
    </lineage>
</organism>
<dbReference type="eggNOG" id="KOG4759">
    <property type="taxonomic scope" value="Eukaryota"/>
</dbReference>
<evidence type="ECO:0000256" key="2">
    <source>
        <dbReference type="ARBA" id="ARBA00020581"/>
    </source>
</evidence>
<dbReference type="RefSeq" id="XP_009028104.1">
    <property type="nucleotide sequence ID" value="XM_009029856.1"/>
</dbReference>
<dbReference type="PANTHER" id="PTHR20982">
    <property type="entry name" value="RIBOSOME RECYCLING FACTOR"/>
    <property type="match status" value="1"/>
</dbReference>
<reference evidence="9" key="1">
    <citation type="submission" date="2012-12" db="EMBL/GenBank/DDBJ databases">
        <authorList>
            <person name="Hellsten U."/>
            <person name="Grimwood J."/>
            <person name="Chapman J.A."/>
            <person name="Shapiro H."/>
            <person name="Aerts A."/>
            <person name="Otillar R.P."/>
            <person name="Terry A.Y."/>
            <person name="Boore J.L."/>
            <person name="Simakov O."/>
            <person name="Marletaz F."/>
            <person name="Cho S.-J."/>
            <person name="Edsinger-Gonzales E."/>
            <person name="Havlak P."/>
            <person name="Kuo D.-H."/>
            <person name="Larsson T."/>
            <person name="Lv J."/>
            <person name="Arendt D."/>
            <person name="Savage R."/>
            <person name="Osoegawa K."/>
            <person name="de Jong P."/>
            <person name="Lindberg D.R."/>
            <person name="Seaver E.C."/>
            <person name="Weisblat D.A."/>
            <person name="Putnam N.H."/>
            <person name="Grigoriev I.V."/>
            <person name="Rokhsar D.S."/>
        </authorList>
    </citation>
    <scope>NUCLEOTIDE SEQUENCE</scope>
</reference>
<gene>
    <name evidence="8" type="primary">20216839</name>
    <name evidence="7" type="ORF">HELRODRAFT_88163</name>
</gene>
<dbReference type="EMBL" id="KB097594">
    <property type="protein sequence ID" value="ESN93777.1"/>
    <property type="molecule type" value="Genomic_DNA"/>
</dbReference>
<proteinExistence type="inferred from homology"/>
<dbReference type="GeneID" id="20216839"/>
<evidence type="ECO:0000256" key="3">
    <source>
        <dbReference type="ARBA" id="ARBA00022917"/>
    </source>
</evidence>
<dbReference type="Pfam" id="PF01765">
    <property type="entry name" value="RRF"/>
    <property type="match status" value="1"/>
</dbReference>
<keyword evidence="9" id="KW-1185">Reference proteome</keyword>
<dbReference type="InParanoid" id="T1G6Z2"/>
<keyword evidence="5" id="KW-0175">Coiled coil</keyword>
<sequence length="216" mass="24312">MGGRKDSGKKSKESVKVDLSSEDIQDIIDIEKMKTQMETTLNYLKKELTEQLALRLSLSTVANIPVECEDGKVPLSQLGQVQQKSPQMMLVNMIENPQYTNAAKTAILNSGINVTPQVEGVTLYLPIQKVTREHREKLAKNAKAICDKCKEKLRNIQNNYDRLLKQHQQKGKNSTSAAYSQDLILDIHNAIMATTKDYCSKVDDMMLAKQDELLKS</sequence>
<dbReference type="OrthoDB" id="407355at2759"/>
<evidence type="ECO:0000313" key="7">
    <source>
        <dbReference type="EMBL" id="ESN93777.1"/>
    </source>
</evidence>
<keyword evidence="3" id="KW-0648">Protein biosynthesis</keyword>
<dbReference type="CTD" id="20216839"/>
<protein>
    <recommendedName>
        <fullName evidence="2">Ribosome-recycling factor, mitochondrial</fullName>
    </recommendedName>
    <alternativeName>
        <fullName evidence="4">Ribosome-releasing factor, mitochondrial</fullName>
    </alternativeName>
</protein>
<dbReference type="InterPro" id="IPR002661">
    <property type="entry name" value="Ribosome_recyc_fac"/>
</dbReference>
<dbReference type="EnsemblMetazoa" id="HelroT88163">
    <property type="protein sequence ID" value="HelroP88163"/>
    <property type="gene ID" value="HelroG88163"/>
</dbReference>
<dbReference type="EMBL" id="AMQM01007296">
    <property type="status" value="NOT_ANNOTATED_CDS"/>
    <property type="molecule type" value="Genomic_DNA"/>
</dbReference>
<evidence type="ECO:0000256" key="4">
    <source>
        <dbReference type="ARBA" id="ARBA00033107"/>
    </source>
</evidence>
<accession>T1G6Z2</accession>
<dbReference type="OMA" id="HIRSKYV"/>
<dbReference type="InterPro" id="IPR023584">
    <property type="entry name" value="Ribosome_recyc_fac_dom"/>
</dbReference>
<reference evidence="8" key="3">
    <citation type="submission" date="2015-06" db="UniProtKB">
        <authorList>
            <consortium name="EnsemblMetazoa"/>
        </authorList>
    </citation>
    <scope>IDENTIFICATION</scope>
</reference>
<reference evidence="7 9" key="2">
    <citation type="journal article" date="2013" name="Nature">
        <title>Insights into bilaterian evolution from three spiralian genomes.</title>
        <authorList>
            <person name="Simakov O."/>
            <person name="Marletaz F."/>
            <person name="Cho S.J."/>
            <person name="Edsinger-Gonzales E."/>
            <person name="Havlak P."/>
            <person name="Hellsten U."/>
            <person name="Kuo D.H."/>
            <person name="Larsson T."/>
            <person name="Lv J."/>
            <person name="Arendt D."/>
            <person name="Savage R."/>
            <person name="Osoegawa K."/>
            <person name="de Jong P."/>
            <person name="Grimwood J."/>
            <person name="Chapman J.A."/>
            <person name="Shapiro H."/>
            <person name="Aerts A."/>
            <person name="Otillar R.P."/>
            <person name="Terry A.Y."/>
            <person name="Boore J.L."/>
            <person name="Grigoriev I.V."/>
            <person name="Lindberg D.R."/>
            <person name="Seaver E.C."/>
            <person name="Weisblat D.A."/>
            <person name="Putnam N.H."/>
            <person name="Rokhsar D.S."/>
        </authorList>
    </citation>
    <scope>NUCLEOTIDE SEQUENCE</scope>
</reference>
<dbReference type="Gene3D" id="1.10.132.20">
    <property type="entry name" value="Ribosome-recycling factor"/>
    <property type="match status" value="1"/>
</dbReference>
<dbReference type="Gene3D" id="3.30.1360.40">
    <property type="match status" value="1"/>
</dbReference>
<evidence type="ECO:0000313" key="8">
    <source>
        <dbReference type="EnsemblMetazoa" id="HelroP88163"/>
    </source>
</evidence>
<dbReference type="Proteomes" id="UP000015101">
    <property type="component" value="Unassembled WGS sequence"/>
</dbReference>
<dbReference type="PANTHER" id="PTHR20982:SF3">
    <property type="entry name" value="MITOCHONDRIAL RIBOSOME RECYCLING FACTOR PSEUDO 1"/>
    <property type="match status" value="1"/>
</dbReference>
<feature type="domain" description="Ribosome recycling factor" evidence="6">
    <location>
        <begin position="44"/>
        <end position="214"/>
    </location>
</feature>
<dbReference type="STRING" id="6412.T1G6Z2"/>
<evidence type="ECO:0000256" key="5">
    <source>
        <dbReference type="SAM" id="Coils"/>
    </source>
</evidence>
<dbReference type="InterPro" id="IPR036191">
    <property type="entry name" value="RRF_sf"/>
</dbReference>
<name>T1G6Z2_HELRO</name>
<dbReference type="FunCoup" id="T1G6Z2">
    <property type="interactions" value="411"/>
</dbReference>
<dbReference type="HOGENOM" id="CLU_073981_4_1_1"/>
<dbReference type="GO" id="GO:0043023">
    <property type="term" value="F:ribosomal large subunit binding"/>
    <property type="evidence" value="ECO:0000318"/>
    <property type="project" value="GO_Central"/>
</dbReference>
<evidence type="ECO:0000313" key="9">
    <source>
        <dbReference type="Proteomes" id="UP000015101"/>
    </source>
</evidence>
<dbReference type="KEGG" id="hro:HELRODRAFT_88163"/>
<dbReference type="AlphaFoldDB" id="T1G6Z2"/>
<feature type="coiled-coil region" evidence="5">
    <location>
        <begin position="139"/>
        <end position="173"/>
    </location>
</feature>
<evidence type="ECO:0000259" key="6">
    <source>
        <dbReference type="Pfam" id="PF01765"/>
    </source>
</evidence>
<evidence type="ECO:0000256" key="1">
    <source>
        <dbReference type="ARBA" id="ARBA00005912"/>
    </source>
</evidence>
<dbReference type="SUPFAM" id="SSF55194">
    <property type="entry name" value="Ribosome recycling factor, RRF"/>
    <property type="match status" value="1"/>
</dbReference>
<comment type="similarity">
    <text evidence="1">Belongs to the RRF family.</text>
</comment>
<dbReference type="GO" id="GO:0006412">
    <property type="term" value="P:translation"/>
    <property type="evidence" value="ECO:0000318"/>
    <property type="project" value="GO_Central"/>
</dbReference>